<dbReference type="EMBL" id="CM056813">
    <property type="protein sequence ID" value="KAJ8641943.1"/>
    <property type="molecule type" value="Genomic_DNA"/>
</dbReference>
<evidence type="ECO:0000313" key="1">
    <source>
        <dbReference type="EMBL" id="KAJ8641943.1"/>
    </source>
</evidence>
<reference evidence="1 2" key="1">
    <citation type="journal article" date="2022" name="Hortic Res">
        <title>A haplotype resolved chromosomal level avocado genome allows analysis of novel avocado genes.</title>
        <authorList>
            <person name="Nath O."/>
            <person name="Fletcher S.J."/>
            <person name="Hayward A."/>
            <person name="Shaw L.M."/>
            <person name="Masouleh A.K."/>
            <person name="Furtado A."/>
            <person name="Henry R.J."/>
            <person name="Mitter N."/>
        </authorList>
    </citation>
    <scope>NUCLEOTIDE SEQUENCE [LARGE SCALE GENOMIC DNA]</scope>
    <source>
        <strain evidence="2">cv. Hass</strain>
    </source>
</reference>
<gene>
    <name evidence="1" type="ORF">MRB53_018637</name>
</gene>
<dbReference type="Proteomes" id="UP001234297">
    <property type="component" value="Chromosome 5"/>
</dbReference>
<sequence>MNQHVNNVKYVRWMLEAIPELFLESHQLSSIKLDYKRECGSSDIVQSLCDPDEDPTQEASELDMIRGFIFEEHEHGFLDHPIKWPLGFTHLLQTKGEPQKEEIVRGRTTWKKKLPPDDDAAVPTRRREVSIAVFPVFSTKLNDVLGDEQFNADDGFTDSSVSGCKCVCMAAVLFLCHDFCNHLRLKGARQDVIIQFEEH</sequence>
<name>A0ACC2M963_PERAE</name>
<evidence type="ECO:0000313" key="2">
    <source>
        <dbReference type="Proteomes" id="UP001234297"/>
    </source>
</evidence>
<organism evidence="1 2">
    <name type="scientific">Persea americana</name>
    <name type="common">Avocado</name>
    <dbReference type="NCBI Taxonomy" id="3435"/>
    <lineage>
        <taxon>Eukaryota</taxon>
        <taxon>Viridiplantae</taxon>
        <taxon>Streptophyta</taxon>
        <taxon>Embryophyta</taxon>
        <taxon>Tracheophyta</taxon>
        <taxon>Spermatophyta</taxon>
        <taxon>Magnoliopsida</taxon>
        <taxon>Magnoliidae</taxon>
        <taxon>Laurales</taxon>
        <taxon>Lauraceae</taxon>
        <taxon>Persea</taxon>
    </lineage>
</organism>
<protein>
    <submittedName>
        <fullName evidence="1">Uncharacterized protein</fullName>
    </submittedName>
</protein>
<comment type="caution">
    <text evidence="1">The sequence shown here is derived from an EMBL/GenBank/DDBJ whole genome shotgun (WGS) entry which is preliminary data.</text>
</comment>
<accession>A0ACC2M963</accession>
<keyword evidence="2" id="KW-1185">Reference proteome</keyword>
<proteinExistence type="predicted"/>